<reference evidence="2" key="1">
    <citation type="journal article" date="2020" name="Nature">
        <title>Giant virus diversity and host interactions through global metagenomics.</title>
        <authorList>
            <person name="Schulz F."/>
            <person name="Roux S."/>
            <person name="Paez-Espino D."/>
            <person name="Jungbluth S."/>
            <person name="Walsh D.A."/>
            <person name="Denef V.J."/>
            <person name="McMahon K.D."/>
            <person name="Konstantinidis K.T."/>
            <person name="Eloe-Fadrosh E.A."/>
            <person name="Kyrpides N.C."/>
            <person name="Woyke T."/>
        </authorList>
    </citation>
    <scope>NUCLEOTIDE SEQUENCE</scope>
    <source>
        <strain evidence="2">GVMAG-M-3300023184-18</strain>
    </source>
</reference>
<dbReference type="EMBL" id="MN740076">
    <property type="protein sequence ID" value="QHT86792.1"/>
    <property type="molecule type" value="Genomic_DNA"/>
</dbReference>
<dbReference type="GO" id="GO:0016779">
    <property type="term" value="F:nucleotidyltransferase activity"/>
    <property type="evidence" value="ECO:0007669"/>
    <property type="project" value="InterPro"/>
</dbReference>
<evidence type="ECO:0000313" key="2">
    <source>
        <dbReference type="EMBL" id="QHT86792.1"/>
    </source>
</evidence>
<dbReference type="SUPFAM" id="SSF81301">
    <property type="entry name" value="Nucleotidyltransferase"/>
    <property type="match status" value="1"/>
</dbReference>
<dbReference type="InterPro" id="IPR002934">
    <property type="entry name" value="Polymerase_NTP_transf_dom"/>
</dbReference>
<sequence length="203" mass="24080">MSIEYNPNNNDNNDEINNINNKISPVVKLFLKRVEQNVPNVSIRLFGSITNFTHFKDKSDVDCCIIYPDEYTRIKLCAFIEEDSIEFNKTRVKIRDIKLSSSGYNDEFFEVYHVCFDDKDRVDINLVNGRIGPIQHRNHNLGMGYKLIIFIIKFLYYEVSVISKELYLYLKGSLFRIRDRNDEAVRSEYRYIIRQGNQLEREP</sequence>
<accession>A0A6C0I1Y4</accession>
<evidence type="ECO:0000259" key="1">
    <source>
        <dbReference type="Pfam" id="PF01909"/>
    </source>
</evidence>
<protein>
    <recommendedName>
        <fullName evidence="1">Polymerase nucleotidyl transferase domain-containing protein</fullName>
    </recommendedName>
</protein>
<dbReference type="Pfam" id="PF01909">
    <property type="entry name" value="NTP_transf_2"/>
    <property type="match status" value="1"/>
</dbReference>
<feature type="domain" description="Polymerase nucleotidyl transferase" evidence="1">
    <location>
        <begin position="28"/>
        <end position="106"/>
    </location>
</feature>
<dbReference type="InterPro" id="IPR043519">
    <property type="entry name" value="NT_sf"/>
</dbReference>
<dbReference type="AlphaFoldDB" id="A0A6C0I1Y4"/>
<organism evidence="2">
    <name type="scientific">viral metagenome</name>
    <dbReference type="NCBI Taxonomy" id="1070528"/>
    <lineage>
        <taxon>unclassified sequences</taxon>
        <taxon>metagenomes</taxon>
        <taxon>organismal metagenomes</taxon>
    </lineage>
</organism>
<name>A0A6C0I1Y4_9ZZZZ</name>
<proteinExistence type="predicted"/>